<keyword evidence="1" id="KW-0472">Membrane</keyword>
<name>A0A1H1T7I2_9CELL</name>
<dbReference type="RefSeq" id="WP_231959170.1">
    <property type="nucleotide sequence ID" value="NZ_LT629776.1"/>
</dbReference>
<dbReference type="Proteomes" id="UP000185663">
    <property type="component" value="Chromosome I"/>
</dbReference>
<keyword evidence="3" id="KW-1185">Reference proteome</keyword>
<accession>A0A1H1T7I2</accession>
<evidence type="ECO:0000256" key="1">
    <source>
        <dbReference type="SAM" id="Phobius"/>
    </source>
</evidence>
<organism evidence="2 3">
    <name type="scientific">Paraoerskovia marina</name>
    <dbReference type="NCBI Taxonomy" id="545619"/>
    <lineage>
        <taxon>Bacteria</taxon>
        <taxon>Bacillati</taxon>
        <taxon>Actinomycetota</taxon>
        <taxon>Actinomycetes</taxon>
        <taxon>Micrococcales</taxon>
        <taxon>Cellulomonadaceae</taxon>
        <taxon>Paraoerskovia</taxon>
    </lineage>
</organism>
<dbReference type="eggNOG" id="ENOG5032Y7G">
    <property type="taxonomic scope" value="Bacteria"/>
</dbReference>
<dbReference type="STRING" id="545619.SAMN04489860_1825"/>
<dbReference type="EMBL" id="LT629776">
    <property type="protein sequence ID" value="SDS56133.1"/>
    <property type="molecule type" value="Genomic_DNA"/>
</dbReference>
<evidence type="ECO:0008006" key="4">
    <source>
        <dbReference type="Google" id="ProtNLM"/>
    </source>
</evidence>
<reference evidence="2 3" key="1">
    <citation type="submission" date="2016-10" db="EMBL/GenBank/DDBJ databases">
        <authorList>
            <person name="de Groot N.N."/>
        </authorList>
    </citation>
    <scope>NUCLEOTIDE SEQUENCE [LARGE SCALE GENOMIC DNA]</scope>
    <source>
        <strain evidence="2 3">DSM 22126</strain>
    </source>
</reference>
<evidence type="ECO:0000313" key="2">
    <source>
        <dbReference type="EMBL" id="SDS56133.1"/>
    </source>
</evidence>
<dbReference type="AlphaFoldDB" id="A0A1H1T7I2"/>
<sequence>MATTTERRGLAVLEPLVVAALVGAATLLVALRDPHVSGSYGVCPSLMIFGLACPGCGGLRATHDLAHLDLVGAWASNPLVVVLLPAVIGLWSLWLAARWSPRRMMPTVPRVVWITVGAIAVIFGVVRNIPGAGDFLGPA</sequence>
<feature type="transmembrane region" description="Helical" evidence="1">
    <location>
        <begin position="79"/>
        <end position="99"/>
    </location>
</feature>
<keyword evidence="1" id="KW-1133">Transmembrane helix</keyword>
<feature type="transmembrane region" description="Helical" evidence="1">
    <location>
        <begin position="12"/>
        <end position="31"/>
    </location>
</feature>
<evidence type="ECO:0000313" key="3">
    <source>
        <dbReference type="Proteomes" id="UP000185663"/>
    </source>
</evidence>
<dbReference type="InterPro" id="IPR021215">
    <property type="entry name" value="DUF2752"/>
</dbReference>
<dbReference type="Pfam" id="PF10825">
    <property type="entry name" value="DUF2752"/>
    <property type="match status" value="1"/>
</dbReference>
<gene>
    <name evidence="2" type="ORF">SAMN04489860_1825</name>
</gene>
<feature type="transmembrane region" description="Helical" evidence="1">
    <location>
        <begin position="111"/>
        <end position="129"/>
    </location>
</feature>
<proteinExistence type="predicted"/>
<keyword evidence="1" id="KW-0812">Transmembrane</keyword>
<protein>
    <recommendedName>
        <fullName evidence="4">DUF2752 domain-containing protein</fullName>
    </recommendedName>
</protein>